<organism evidence="1 2">
    <name type="scientific">Zopfia rhizophila CBS 207.26</name>
    <dbReference type="NCBI Taxonomy" id="1314779"/>
    <lineage>
        <taxon>Eukaryota</taxon>
        <taxon>Fungi</taxon>
        <taxon>Dikarya</taxon>
        <taxon>Ascomycota</taxon>
        <taxon>Pezizomycotina</taxon>
        <taxon>Dothideomycetes</taxon>
        <taxon>Dothideomycetes incertae sedis</taxon>
        <taxon>Zopfiaceae</taxon>
        <taxon>Zopfia</taxon>
    </lineage>
</organism>
<sequence>MALCFLLTSLYPDEPVGVIGCTEQYQFCISQSSGKDFCTELSGLMSNREVSKDNFPGANEVQLATLKLLVLSSRSFDISNVVSLNASWGLDGGISTGLPEDQWIIEVSGWAANTSTSLHTMISDYAIGAKSHDPVADTYVGPPKTAGERALCHRQKMRKAGGLALVHRNDLRYPTS</sequence>
<evidence type="ECO:0000313" key="1">
    <source>
        <dbReference type="EMBL" id="KAF2186143.1"/>
    </source>
</evidence>
<dbReference type="EMBL" id="ML994630">
    <property type="protein sequence ID" value="KAF2186143.1"/>
    <property type="molecule type" value="Genomic_DNA"/>
</dbReference>
<evidence type="ECO:0000313" key="2">
    <source>
        <dbReference type="Proteomes" id="UP000800200"/>
    </source>
</evidence>
<dbReference type="AlphaFoldDB" id="A0A6A6E4Q0"/>
<keyword evidence="2" id="KW-1185">Reference proteome</keyword>
<dbReference type="OrthoDB" id="3540210at2759"/>
<gene>
    <name evidence="1" type="ORF">K469DRAFT_687150</name>
</gene>
<name>A0A6A6E4Q0_9PEZI</name>
<accession>A0A6A6E4Q0</accession>
<proteinExistence type="predicted"/>
<dbReference type="Proteomes" id="UP000800200">
    <property type="component" value="Unassembled WGS sequence"/>
</dbReference>
<protein>
    <submittedName>
        <fullName evidence="1">Uncharacterized protein</fullName>
    </submittedName>
</protein>
<reference evidence="1" key="1">
    <citation type="journal article" date="2020" name="Stud. Mycol.">
        <title>101 Dothideomycetes genomes: a test case for predicting lifestyles and emergence of pathogens.</title>
        <authorList>
            <person name="Haridas S."/>
            <person name="Albert R."/>
            <person name="Binder M."/>
            <person name="Bloem J."/>
            <person name="Labutti K."/>
            <person name="Salamov A."/>
            <person name="Andreopoulos B."/>
            <person name="Baker S."/>
            <person name="Barry K."/>
            <person name="Bills G."/>
            <person name="Bluhm B."/>
            <person name="Cannon C."/>
            <person name="Castanera R."/>
            <person name="Culley D."/>
            <person name="Daum C."/>
            <person name="Ezra D."/>
            <person name="Gonzalez J."/>
            <person name="Henrissat B."/>
            <person name="Kuo A."/>
            <person name="Liang C."/>
            <person name="Lipzen A."/>
            <person name="Lutzoni F."/>
            <person name="Magnuson J."/>
            <person name="Mondo S."/>
            <person name="Nolan M."/>
            <person name="Ohm R."/>
            <person name="Pangilinan J."/>
            <person name="Park H.-J."/>
            <person name="Ramirez L."/>
            <person name="Alfaro M."/>
            <person name="Sun H."/>
            <person name="Tritt A."/>
            <person name="Yoshinaga Y."/>
            <person name="Zwiers L.-H."/>
            <person name="Turgeon B."/>
            <person name="Goodwin S."/>
            <person name="Spatafora J."/>
            <person name="Crous P."/>
            <person name="Grigoriev I."/>
        </authorList>
    </citation>
    <scope>NUCLEOTIDE SEQUENCE</scope>
    <source>
        <strain evidence="1">CBS 207.26</strain>
    </source>
</reference>